<name>A0A0E0J5Y2_ORYNI</name>
<feature type="domain" description="Plastocyanin-like" evidence="16">
    <location>
        <begin position="31"/>
        <end position="145"/>
    </location>
</feature>
<evidence type="ECO:0000256" key="6">
    <source>
        <dbReference type="ARBA" id="ARBA00012297"/>
    </source>
</evidence>
<evidence type="ECO:0000256" key="14">
    <source>
        <dbReference type="SAM" id="SignalP"/>
    </source>
</evidence>
<protein>
    <recommendedName>
        <fullName evidence="6">laccase</fullName>
        <ecNumber evidence="6">1.10.3.2</ecNumber>
    </recommendedName>
</protein>
<evidence type="ECO:0000256" key="3">
    <source>
        <dbReference type="ARBA" id="ARBA00002075"/>
    </source>
</evidence>
<evidence type="ECO:0000256" key="8">
    <source>
        <dbReference type="ARBA" id="ARBA00022525"/>
    </source>
</evidence>
<dbReference type="SUPFAM" id="SSF49503">
    <property type="entry name" value="Cupredoxins"/>
    <property type="match status" value="3"/>
</dbReference>
<keyword evidence="13" id="KW-0439">Lignin degradation</keyword>
<dbReference type="EC" id="1.10.3.2" evidence="6"/>
<feature type="signal peptide" evidence="14">
    <location>
        <begin position="1"/>
        <end position="22"/>
    </location>
</feature>
<dbReference type="PANTHER" id="PTHR11709:SF457">
    <property type="entry name" value="LACCASE-17-RELATED"/>
    <property type="match status" value="1"/>
</dbReference>
<accession>A0A0E0J5Y2</accession>
<evidence type="ECO:0000259" key="15">
    <source>
        <dbReference type="Pfam" id="PF00394"/>
    </source>
</evidence>
<comment type="function">
    <text evidence="3">Lignin degradation and detoxification of lignin-derived products.</text>
</comment>
<dbReference type="GO" id="GO:0005507">
    <property type="term" value="F:copper ion binding"/>
    <property type="evidence" value="ECO:0007669"/>
    <property type="project" value="InterPro"/>
</dbReference>
<evidence type="ECO:0000256" key="9">
    <source>
        <dbReference type="ARBA" id="ARBA00022723"/>
    </source>
</evidence>
<evidence type="ECO:0000259" key="16">
    <source>
        <dbReference type="Pfam" id="PF07732"/>
    </source>
</evidence>
<dbReference type="InterPro" id="IPR001117">
    <property type="entry name" value="Cu-oxidase_2nd"/>
</dbReference>
<dbReference type="GO" id="GO:0052716">
    <property type="term" value="F:hydroquinone:oxygen oxidoreductase activity"/>
    <property type="evidence" value="ECO:0007669"/>
    <property type="project" value="UniProtKB-EC"/>
</dbReference>
<keyword evidence="10" id="KW-0677">Repeat</keyword>
<dbReference type="FunFam" id="2.60.40.420:FF:000062">
    <property type="entry name" value="Laccase"/>
    <property type="match status" value="1"/>
</dbReference>
<evidence type="ECO:0000256" key="7">
    <source>
        <dbReference type="ARBA" id="ARBA00022523"/>
    </source>
</evidence>
<keyword evidence="12" id="KW-0186">Copper</keyword>
<evidence type="ECO:0000256" key="5">
    <source>
        <dbReference type="ARBA" id="ARBA00010609"/>
    </source>
</evidence>
<keyword evidence="8" id="KW-0964">Secreted</keyword>
<evidence type="ECO:0000256" key="1">
    <source>
        <dbReference type="ARBA" id="ARBA00000349"/>
    </source>
</evidence>
<dbReference type="PROSITE" id="PS00080">
    <property type="entry name" value="MULTICOPPER_OXIDASE2"/>
    <property type="match status" value="1"/>
</dbReference>
<evidence type="ECO:0000313" key="18">
    <source>
        <dbReference type="Proteomes" id="UP000006591"/>
    </source>
</evidence>
<dbReference type="STRING" id="4536.A0A0E0J5Y2"/>
<dbReference type="InterPro" id="IPR008972">
    <property type="entry name" value="Cupredoxin"/>
</dbReference>
<dbReference type="InterPro" id="IPR045087">
    <property type="entry name" value="Cu-oxidase_fam"/>
</dbReference>
<dbReference type="Pfam" id="PF00394">
    <property type="entry name" value="Cu-oxidase"/>
    <property type="match status" value="1"/>
</dbReference>
<dbReference type="GO" id="GO:0046274">
    <property type="term" value="P:lignin catabolic process"/>
    <property type="evidence" value="ECO:0007669"/>
    <property type="project" value="UniProtKB-KW"/>
</dbReference>
<dbReference type="PANTHER" id="PTHR11709">
    <property type="entry name" value="MULTI-COPPER OXIDASE"/>
    <property type="match status" value="1"/>
</dbReference>
<dbReference type="PROSITE" id="PS00079">
    <property type="entry name" value="MULTICOPPER_OXIDASE1"/>
    <property type="match status" value="1"/>
</dbReference>
<evidence type="ECO:0000256" key="4">
    <source>
        <dbReference type="ARBA" id="ARBA00004271"/>
    </source>
</evidence>
<dbReference type="AlphaFoldDB" id="A0A0E0J5Y2"/>
<feature type="chain" id="PRO_5002363906" description="laccase" evidence="14">
    <location>
        <begin position="23"/>
        <end position="406"/>
    </location>
</feature>
<evidence type="ECO:0000256" key="11">
    <source>
        <dbReference type="ARBA" id="ARBA00023002"/>
    </source>
</evidence>
<dbReference type="Proteomes" id="UP000006591">
    <property type="component" value="Chromosome 12"/>
</dbReference>
<proteinExistence type="inferred from homology"/>
<dbReference type="EnsemblPlants" id="ONIVA12G00640.1">
    <property type="protein sequence ID" value="ONIVA12G00640.1"/>
    <property type="gene ID" value="ONIVA12G00640"/>
</dbReference>
<dbReference type="CDD" id="cd13849">
    <property type="entry name" value="CuRO_1_LCC_plant"/>
    <property type="match status" value="1"/>
</dbReference>
<keyword evidence="14" id="KW-0732">Signal</keyword>
<evidence type="ECO:0000256" key="13">
    <source>
        <dbReference type="ARBA" id="ARBA00023185"/>
    </source>
</evidence>
<evidence type="ECO:0000256" key="10">
    <source>
        <dbReference type="ARBA" id="ARBA00022737"/>
    </source>
</evidence>
<dbReference type="OMA" id="WTINGTS"/>
<reference evidence="17" key="2">
    <citation type="submission" date="2018-04" db="EMBL/GenBank/DDBJ databases">
        <title>OnivRS2 (Oryza nivara Reference Sequence Version 2).</title>
        <authorList>
            <person name="Zhang J."/>
            <person name="Kudrna D."/>
            <person name="Lee S."/>
            <person name="Talag J."/>
            <person name="Rajasekar S."/>
            <person name="Welchert J."/>
            <person name="Hsing Y.-I."/>
            <person name="Wing R.A."/>
        </authorList>
    </citation>
    <scope>NUCLEOTIDE SEQUENCE [LARGE SCALE GENOMIC DNA]</scope>
    <source>
        <strain evidence="17">SL10</strain>
    </source>
</reference>
<dbReference type="eggNOG" id="KOG1263">
    <property type="taxonomic scope" value="Eukaryota"/>
</dbReference>
<keyword evidence="7" id="KW-0052">Apoplast</keyword>
<keyword evidence="9" id="KW-0479">Metal-binding</keyword>
<dbReference type="InterPro" id="IPR011707">
    <property type="entry name" value="Cu-oxidase-like_N"/>
</dbReference>
<evidence type="ECO:0000256" key="12">
    <source>
        <dbReference type="ARBA" id="ARBA00023008"/>
    </source>
</evidence>
<dbReference type="GO" id="GO:0048046">
    <property type="term" value="C:apoplast"/>
    <property type="evidence" value="ECO:0007669"/>
    <property type="project" value="UniProtKB-SubCell"/>
</dbReference>
<dbReference type="CDD" id="cd13875">
    <property type="entry name" value="CuRO_2_LCC_plant"/>
    <property type="match status" value="1"/>
</dbReference>
<dbReference type="Gene3D" id="2.60.40.420">
    <property type="entry name" value="Cupredoxins - blue copper proteins"/>
    <property type="match status" value="3"/>
</dbReference>
<dbReference type="Pfam" id="PF07732">
    <property type="entry name" value="Cu-oxidase_3"/>
    <property type="match status" value="1"/>
</dbReference>
<sequence>MGSRGCSCWLLSLALLCSLAAAKEQYHEFVIRETTVKRLCKSQSIMTVNGQFPGPTLEIKEGDSLIINLINRGRDNVTLHWHGVRQMRTGWSDGPEYVTQCPVRPGQSYRYRFTVAAQEGTLWWHAHSSWLRATVYGALLIRPRDGTRYPFHVQPTRELAPILLGEWWDMNPVDVVRAATRTGAAPNISDALTVNAQPGDLYSCSSHDTAFFPVTSGETNLLRFINAALNTELFVSLAGHNMTVVAADASYTKPYTTSLLLLAPGQTTDVLVTFDQPPGRYYLAARAYASAQGVVLQGTNIFAGENHPIHLHGYDFYILAEGLGNFDAGADTGKFNVEDPPMRNTVGVPVNGWAVIRFVADNPGVWLMHCHLDVHITWGLAMAFLVDDGVGELQSLEAPPPDLPLC</sequence>
<dbReference type="InterPro" id="IPR034288">
    <property type="entry name" value="CuRO_1_LCC"/>
</dbReference>
<evidence type="ECO:0000313" key="17">
    <source>
        <dbReference type="EnsemblPlants" id="ONIVA12G00640.1"/>
    </source>
</evidence>
<dbReference type="InterPro" id="IPR002355">
    <property type="entry name" value="Cu_oxidase_Cu_BS"/>
</dbReference>
<dbReference type="InterPro" id="IPR033138">
    <property type="entry name" value="Cu_oxidase_CS"/>
</dbReference>
<keyword evidence="11" id="KW-0560">Oxidoreductase</keyword>
<organism evidence="17">
    <name type="scientific">Oryza nivara</name>
    <name type="common">Indian wild rice</name>
    <name type="synonym">Oryza sativa f. spontanea</name>
    <dbReference type="NCBI Taxonomy" id="4536"/>
    <lineage>
        <taxon>Eukaryota</taxon>
        <taxon>Viridiplantae</taxon>
        <taxon>Streptophyta</taxon>
        <taxon>Embryophyta</taxon>
        <taxon>Tracheophyta</taxon>
        <taxon>Spermatophyta</taxon>
        <taxon>Magnoliopsida</taxon>
        <taxon>Liliopsida</taxon>
        <taxon>Poales</taxon>
        <taxon>Poaceae</taxon>
        <taxon>BOP clade</taxon>
        <taxon>Oryzoideae</taxon>
        <taxon>Oryzeae</taxon>
        <taxon>Oryzinae</taxon>
        <taxon>Oryza</taxon>
    </lineage>
</organism>
<keyword evidence="18" id="KW-1185">Reference proteome</keyword>
<dbReference type="Gramene" id="ONIVA12G00640.1">
    <property type="protein sequence ID" value="ONIVA12G00640.1"/>
    <property type="gene ID" value="ONIVA12G00640"/>
</dbReference>
<dbReference type="InterPro" id="IPR034285">
    <property type="entry name" value="CuRO_2_LCC"/>
</dbReference>
<reference evidence="17" key="1">
    <citation type="submission" date="2015-04" db="UniProtKB">
        <authorList>
            <consortium name="EnsemblPlants"/>
        </authorList>
    </citation>
    <scope>IDENTIFICATION</scope>
    <source>
        <strain evidence="17">SL10</strain>
    </source>
</reference>
<evidence type="ECO:0000256" key="2">
    <source>
        <dbReference type="ARBA" id="ARBA00001935"/>
    </source>
</evidence>
<comment type="cofactor">
    <cofactor evidence="2">
        <name>Cu cation</name>
        <dbReference type="ChEBI" id="CHEBI:23378"/>
    </cofactor>
</comment>
<comment type="catalytic activity">
    <reaction evidence="1">
        <text>4 hydroquinone + O2 = 4 benzosemiquinone + 2 H2O</text>
        <dbReference type="Rhea" id="RHEA:11276"/>
        <dbReference type="ChEBI" id="CHEBI:15377"/>
        <dbReference type="ChEBI" id="CHEBI:15379"/>
        <dbReference type="ChEBI" id="CHEBI:17594"/>
        <dbReference type="ChEBI" id="CHEBI:17977"/>
        <dbReference type="EC" id="1.10.3.2"/>
    </reaction>
</comment>
<comment type="similarity">
    <text evidence="5">Belongs to the multicopper oxidase family.</text>
</comment>
<feature type="domain" description="Plastocyanin-like" evidence="15">
    <location>
        <begin position="161"/>
        <end position="296"/>
    </location>
</feature>
<comment type="subcellular location">
    <subcellularLocation>
        <location evidence="4">Secreted</location>
        <location evidence="4">Extracellular space</location>
        <location evidence="4">Apoplast</location>
    </subcellularLocation>
</comment>
<dbReference type="HOGENOM" id="CLU_006504_6_3_1"/>